<gene>
    <name evidence="2" type="primary">whiB</name>
    <name evidence="2" type="ORF">SCWH03_28170</name>
</gene>
<organism evidence="2 3">
    <name type="scientific">Streptomyces pacificus</name>
    <dbReference type="NCBI Taxonomy" id="2705029"/>
    <lineage>
        <taxon>Bacteria</taxon>
        <taxon>Bacillati</taxon>
        <taxon>Actinomycetota</taxon>
        <taxon>Actinomycetes</taxon>
        <taxon>Kitasatosporales</taxon>
        <taxon>Streptomycetaceae</taxon>
        <taxon>Streptomyces</taxon>
    </lineage>
</organism>
<accession>A0A6A0AUN8</accession>
<evidence type="ECO:0000313" key="2">
    <source>
        <dbReference type="EMBL" id="GFH36586.1"/>
    </source>
</evidence>
<dbReference type="EMBL" id="BLLG01000006">
    <property type="protein sequence ID" value="GFH36586.1"/>
    <property type="molecule type" value="Genomic_DNA"/>
</dbReference>
<reference evidence="2 3" key="1">
    <citation type="submission" date="2020-02" db="EMBL/GenBank/DDBJ databases">
        <title>Whole Genome Shotgun Sequence of Streptomyces sp. strain CWH03.</title>
        <authorList>
            <person name="Dohra H."/>
            <person name="Kodani S."/>
            <person name="Yamamura H."/>
        </authorList>
    </citation>
    <scope>NUCLEOTIDE SEQUENCE [LARGE SCALE GENOMIC DNA]</scope>
    <source>
        <strain evidence="2 3">CWH03</strain>
    </source>
</reference>
<name>A0A6A0AUN8_9ACTN</name>
<comment type="caution">
    <text evidence="2">The sequence shown here is derived from an EMBL/GenBank/DDBJ whole genome shotgun (WGS) entry which is preliminary data.</text>
</comment>
<evidence type="ECO:0000259" key="1">
    <source>
        <dbReference type="PROSITE" id="PS51674"/>
    </source>
</evidence>
<dbReference type="Pfam" id="PF02467">
    <property type="entry name" value="Whib"/>
    <property type="match status" value="1"/>
</dbReference>
<sequence length="94" mass="10389">MAADLTGALCAAPGQDLAMWFRELEDTVDGRRDTRYARETCLRCPVRVACLDQQMEIEGRTGASSRHGVFGGLSGRERRRLYESAKRAKARAAA</sequence>
<feature type="domain" description="4Fe-4S Wbl-type" evidence="1">
    <location>
        <begin position="9"/>
        <end position="80"/>
    </location>
</feature>
<proteinExistence type="predicted"/>
<evidence type="ECO:0000313" key="3">
    <source>
        <dbReference type="Proteomes" id="UP000484988"/>
    </source>
</evidence>
<dbReference type="PROSITE" id="PS51674">
    <property type="entry name" value="4FE4S_WBL"/>
    <property type="match status" value="1"/>
</dbReference>
<dbReference type="RefSeq" id="WP_173264426.1">
    <property type="nucleotide sequence ID" value="NZ_BLLG01000006.1"/>
</dbReference>
<dbReference type="Proteomes" id="UP000484988">
    <property type="component" value="Unassembled WGS sequence"/>
</dbReference>
<keyword evidence="3" id="KW-1185">Reference proteome</keyword>
<dbReference type="AlphaFoldDB" id="A0A6A0AUN8"/>
<dbReference type="InterPro" id="IPR034768">
    <property type="entry name" value="4FE4S_WBL"/>
</dbReference>
<protein>
    <submittedName>
        <fullName evidence="2">Transcriptional regulator WhiB</fullName>
    </submittedName>
</protein>